<proteinExistence type="predicted"/>
<name>A0A8T0H3X6_CERPU</name>
<gene>
    <name evidence="1" type="ORF">KC19_7G085200</name>
</gene>
<evidence type="ECO:0000313" key="2">
    <source>
        <dbReference type="Proteomes" id="UP000822688"/>
    </source>
</evidence>
<sequence>MCPVVMPCCSCVCVCEPWATTTTTTGQWGSTADAELLRSPLAHPPLVSMSVLPVDPCCNPPTFPFHIIHMSFWFRFVSSLSSHLFLSLSRLWIRFGDESRLNFADRFWK</sequence>
<comment type="caution">
    <text evidence="1">The sequence shown here is derived from an EMBL/GenBank/DDBJ whole genome shotgun (WGS) entry which is preliminary data.</text>
</comment>
<organism evidence="1 2">
    <name type="scientific">Ceratodon purpureus</name>
    <name type="common">Fire moss</name>
    <name type="synonym">Dicranum purpureum</name>
    <dbReference type="NCBI Taxonomy" id="3225"/>
    <lineage>
        <taxon>Eukaryota</taxon>
        <taxon>Viridiplantae</taxon>
        <taxon>Streptophyta</taxon>
        <taxon>Embryophyta</taxon>
        <taxon>Bryophyta</taxon>
        <taxon>Bryophytina</taxon>
        <taxon>Bryopsida</taxon>
        <taxon>Dicranidae</taxon>
        <taxon>Pseudoditrichales</taxon>
        <taxon>Ditrichaceae</taxon>
        <taxon>Ceratodon</taxon>
    </lineage>
</organism>
<dbReference type="Proteomes" id="UP000822688">
    <property type="component" value="Chromosome 7"/>
</dbReference>
<dbReference type="AlphaFoldDB" id="A0A8T0H3X6"/>
<dbReference type="EMBL" id="CM026428">
    <property type="protein sequence ID" value="KAG0566751.1"/>
    <property type="molecule type" value="Genomic_DNA"/>
</dbReference>
<reference evidence="1" key="1">
    <citation type="submission" date="2020-06" db="EMBL/GenBank/DDBJ databases">
        <title>WGS assembly of Ceratodon purpureus strain R40.</title>
        <authorList>
            <person name="Carey S.B."/>
            <person name="Jenkins J."/>
            <person name="Shu S."/>
            <person name="Lovell J.T."/>
            <person name="Sreedasyam A."/>
            <person name="Maumus F."/>
            <person name="Tiley G.P."/>
            <person name="Fernandez-Pozo N."/>
            <person name="Barry K."/>
            <person name="Chen C."/>
            <person name="Wang M."/>
            <person name="Lipzen A."/>
            <person name="Daum C."/>
            <person name="Saski C.A."/>
            <person name="Payton A.C."/>
            <person name="Mcbreen J.C."/>
            <person name="Conrad R.E."/>
            <person name="Kollar L.M."/>
            <person name="Olsson S."/>
            <person name="Huttunen S."/>
            <person name="Landis J.B."/>
            <person name="Wickett N.J."/>
            <person name="Johnson M.G."/>
            <person name="Rensing S.A."/>
            <person name="Grimwood J."/>
            <person name="Schmutz J."/>
            <person name="Mcdaniel S.F."/>
        </authorList>
    </citation>
    <scope>NUCLEOTIDE SEQUENCE</scope>
    <source>
        <strain evidence="1">R40</strain>
    </source>
</reference>
<accession>A0A8T0H3X6</accession>
<keyword evidence="2" id="KW-1185">Reference proteome</keyword>
<protein>
    <submittedName>
        <fullName evidence="1">Uncharacterized protein</fullName>
    </submittedName>
</protein>
<evidence type="ECO:0000313" key="1">
    <source>
        <dbReference type="EMBL" id="KAG0566751.1"/>
    </source>
</evidence>